<reference evidence="9" key="1">
    <citation type="submission" date="2015-12" db="EMBL/GenBank/DDBJ databases">
        <title>De novo transcriptome assembly of four potential Pierce s Disease insect vectors from Arizona vineyards.</title>
        <authorList>
            <person name="Tassone E.E."/>
        </authorList>
    </citation>
    <scope>NUCLEOTIDE SEQUENCE</scope>
</reference>
<evidence type="ECO:0000256" key="5">
    <source>
        <dbReference type="ARBA" id="ARBA00022676"/>
    </source>
</evidence>
<accession>A0A1B6CI36</accession>
<evidence type="ECO:0000256" key="7">
    <source>
        <dbReference type="ARBA" id="ARBA00023102"/>
    </source>
</evidence>
<protein>
    <recommendedName>
        <fullName evidence="3">ATP phosphoribosyltransferase</fullName>
        <ecNumber evidence="3">2.4.2.17</ecNumber>
    </recommendedName>
</protein>
<evidence type="ECO:0000256" key="1">
    <source>
        <dbReference type="ARBA" id="ARBA00000915"/>
    </source>
</evidence>
<dbReference type="UniPathway" id="UPA00031">
    <property type="reaction ID" value="UER00006"/>
</dbReference>
<dbReference type="Gene3D" id="3.40.190.10">
    <property type="entry name" value="Periplasmic binding protein-like II"/>
    <property type="match status" value="2"/>
</dbReference>
<dbReference type="GO" id="GO:0003879">
    <property type="term" value="F:ATP phosphoribosyltransferase activity"/>
    <property type="evidence" value="ECO:0007669"/>
    <property type="project" value="UniProtKB-EC"/>
</dbReference>
<dbReference type="InterPro" id="IPR001348">
    <property type="entry name" value="ATP_PRibTrfase_HisG"/>
</dbReference>
<evidence type="ECO:0000313" key="9">
    <source>
        <dbReference type="EMBL" id="JAS13060.1"/>
    </source>
</evidence>
<dbReference type="PANTHER" id="PTHR21403">
    <property type="entry name" value="ATP PHOSPHORIBOSYLTRANSFERASE ATP-PRTASE"/>
    <property type="match status" value="1"/>
</dbReference>
<keyword evidence="4" id="KW-0028">Amino-acid biosynthesis</keyword>
<dbReference type="InterPro" id="IPR018198">
    <property type="entry name" value="ATP_PRibTrfase_CS"/>
</dbReference>
<name>A0A1B6CI36_9HEMI</name>
<evidence type="ECO:0000256" key="6">
    <source>
        <dbReference type="ARBA" id="ARBA00022679"/>
    </source>
</evidence>
<organism evidence="9">
    <name type="scientific">Clastoptera arizonana</name>
    <name type="common">Arizona spittle bug</name>
    <dbReference type="NCBI Taxonomy" id="38151"/>
    <lineage>
        <taxon>Eukaryota</taxon>
        <taxon>Metazoa</taxon>
        <taxon>Ecdysozoa</taxon>
        <taxon>Arthropoda</taxon>
        <taxon>Hexapoda</taxon>
        <taxon>Insecta</taxon>
        <taxon>Pterygota</taxon>
        <taxon>Neoptera</taxon>
        <taxon>Paraneoptera</taxon>
        <taxon>Hemiptera</taxon>
        <taxon>Auchenorrhyncha</taxon>
        <taxon>Cercopoidea</taxon>
        <taxon>Clastopteridae</taxon>
        <taxon>Clastoptera</taxon>
    </lineage>
</organism>
<sequence>MKKIIIALSKGRILDETLPFLEKNNIIINEDITKTRKLILTTNNKNIDIIIIRGIDVPTYVKYGFADIGITGRDILKEQKIEKEIYYLKSLNTAKCRLSLIAKNKKKYFNNIKNKKKLYIATKYINITKKYFLSKKININIIKFHGCIELCPLLNISDAIVDLISSGTTMKFNN</sequence>
<proteinExistence type="predicted"/>
<comment type="catalytic activity">
    <reaction evidence="1">
        <text>1-(5-phospho-beta-D-ribosyl)-ATP + diphosphate = 5-phospho-alpha-D-ribose 1-diphosphate + ATP</text>
        <dbReference type="Rhea" id="RHEA:18473"/>
        <dbReference type="ChEBI" id="CHEBI:30616"/>
        <dbReference type="ChEBI" id="CHEBI:33019"/>
        <dbReference type="ChEBI" id="CHEBI:58017"/>
        <dbReference type="ChEBI" id="CHEBI:73183"/>
        <dbReference type="EC" id="2.4.2.17"/>
    </reaction>
</comment>
<dbReference type="PROSITE" id="PS01316">
    <property type="entry name" value="ATP_P_PHORIBOSYLTR"/>
    <property type="match status" value="1"/>
</dbReference>
<dbReference type="InterPro" id="IPR013820">
    <property type="entry name" value="ATP_PRibTrfase_cat"/>
</dbReference>
<dbReference type="EMBL" id="GEDC01024238">
    <property type="protein sequence ID" value="JAS13060.1"/>
    <property type="molecule type" value="Transcribed_RNA"/>
</dbReference>
<dbReference type="SUPFAM" id="SSF53850">
    <property type="entry name" value="Periplasmic binding protein-like II"/>
    <property type="match status" value="1"/>
</dbReference>
<dbReference type="GO" id="GO:0000105">
    <property type="term" value="P:L-histidine biosynthetic process"/>
    <property type="evidence" value="ECO:0007669"/>
    <property type="project" value="UniProtKB-UniPathway"/>
</dbReference>
<gene>
    <name evidence="9" type="ORF">g.1406</name>
</gene>
<comment type="pathway">
    <text evidence="2">Amino-acid biosynthesis; L-histidine biosynthesis; L-histidine from 5-phospho-alpha-D-ribose 1-diphosphate: step 1/9.</text>
</comment>
<dbReference type="GO" id="GO:0005737">
    <property type="term" value="C:cytoplasm"/>
    <property type="evidence" value="ECO:0007669"/>
    <property type="project" value="InterPro"/>
</dbReference>
<dbReference type="PANTHER" id="PTHR21403:SF8">
    <property type="entry name" value="ATP PHOSPHORIBOSYLTRANSFERASE"/>
    <property type="match status" value="1"/>
</dbReference>
<dbReference type="NCBIfam" id="TIGR00070">
    <property type="entry name" value="hisG"/>
    <property type="match status" value="1"/>
</dbReference>
<dbReference type="AlphaFoldDB" id="A0A1B6CI36"/>
<dbReference type="Pfam" id="PF01634">
    <property type="entry name" value="HisG"/>
    <property type="match status" value="1"/>
</dbReference>
<feature type="domain" description="ATP phosphoribosyltransferase catalytic" evidence="8">
    <location>
        <begin position="55"/>
        <end position="174"/>
    </location>
</feature>
<evidence type="ECO:0000259" key="8">
    <source>
        <dbReference type="Pfam" id="PF01634"/>
    </source>
</evidence>
<dbReference type="EC" id="2.4.2.17" evidence="3"/>
<keyword evidence="7" id="KW-0368">Histidine biosynthesis</keyword>
<feature type="non-terminal residue" evidence="9">
    <location>
        <position position="174"/>
    </location>
</feature>
<keyword evidence="5" id="KW-0328">Glycosyltransferase</keyword>
<evidence type="ECO:0000256" key="4">
    <source>
        <dbReference type="ARBA" id="ARBA00022605"/>
    </source>
</evidence>
<keyword evidence="6" id="KW-0808">Transferase</keyword>
<evidence type="ECO:0000256" key="3">
    <source>
        <dbReference type="ARBA" id="ARBA00011946"/>
    </source>
</evidence>
<evidence type="ECO:0000256" key="2">
    <source>
        <dbReference type="ARBA" id="ARBA00004667"/>
    </source>
</evidence>